<evidence type="ECO:0000313" key="2">
    <source>
        <dbReference type="WBParaSite" id="ACAC_0000567501-mRNA-1"/>
    </source>
</evidence>
<dbReference type="STRING" id="6313.A0A0K0D6I0"/>
<dbReference type="InterPro" id="IPR000560">
    <property type="entry name" value="His_Pase_clade-2"/>
</dbReference>
<evidence type="ECO:0000313" key="1">
    <source>
        <dbReference type="Proteomes" id="UP000035642"/>
    </source>
</evidence>
<organism evidence="1 2">
    <name type="scientific">Angiostrongylus cantonensis</name>
    <name type="common">Rat lungworm</name>
    <dbReference type="NCBI Taxonomy" id="6313"/>
    <lineage>
        <taxon>Eukaryota</taxon>
        <taxon>Metazoa</taxon>
        <taxon>Ecdysozoa</taxon>
        <taxon>Nematoda</taxon>
        <taxon>Chromadorea</taxon>
        <taxon>Rhabditida</taxon>
        <taxon>Rhabditina</taxon>
        <taxon>Rhabditomorpha</taxon>
        <taxon>Strongyloidea</taxon>
        <taxon>Metastrongylidae</taxon>
        <taxon>Angiostrongylus</taxon>
    </lineage>
</organism>
<dbReference type="AlphaFoldDB" id="A0A0K0D6I0"/>
<name>A0A0K0D6I0_ANGCA</name>
<keyword evidence="1" id="KW-1185">Reference proteome</keyword>
<dbReference type="Gene3D" id="3.40.50.1240">
    <property type="entry name" value="Phosphoglycerate mutase-like"/>
    <property type="match status" value="1"/>
</dbReference>
<sequence length="119" mass="13666">VYIRSSDSDRALTSAQAFLAGFYPASGSFEWQRGNHWQPIPVHAASPGEPDLLLKPTSISCKNVDKLVDEEYEKQAKYYDRQYREMFNLIGEQTGIADFSYRYVSQIHDIGREVSQRPM</sequence>
<dbReference type="GO" id="GO:0016791">
    <property type="term" value="F:phosphatase activity"/>
    <property type="evidence" value="ECO:0007669"/>
    <property type="project" value="UniProtKB-ARBA"/>
</dbReference>
<proteinExistence type="predicted"/>
<dbReference type="SUPFAM" id="SSF53254">
    <property type="entry name" value="Phosphoglycerate mutase-like"/>
    <property type="match status" value="1"/>
</dbReference>
<accession>A0A0K0D6I0</accession>
<protein>
    <submittedName>
        <fullName evidence="2">COesterase domain-containing protein</fullName>
    </submittedName>
</protein>
<dbReference type="InterPro" id="IPR029033">
    <property type="entry name" value="His_PPase_superfam"/>
</dbReference>
<reference evidence="1" key="1">
    <citation type="submission" date="2012-09" db="EMBL/GenBank/DDBJ databases">
        <authorList>
            <person name="Martin A.A."/>
        </authorList>
    </citation>
    <scope>NUCLEOTIDE SEQUENCE</scope>
</reference>
<reference evidence="2" key="2">
    <citation type="submission" date="2017-02" db="UniProtKB">
        <authorList>
            <consortium name="WormBaseParasite"/>
        </authorList>
    </citation>
    <scope>IDENTIFICATION</scope>
</reference>
<dbReference type="Proteomes" id="UP000035642">
    <property type="component" value="Unassembled WGS sequence"/>
</dbReference>
<dbReference type="Pfam" id="PF00328">
    <property type="entry name" value="His_Phos_2"/>
    <property type="match status" value="1"/>
</dbReference>
<dbReference type="WBParaSite" id="ACAC_0000567501-mRNA-1">
    <property type="protein sequence ID" value="ACAC_0000567501-mRNA-1"/>
    <property type="gene ID" value="ACAC_0000567501"/>
</dbReference>